<dbReference type="PANTHER" id="PTHR23523">
    <property type="match status" value="1"/>
</dbReference>
<dbReference type="SUPFAM" id="SSF103473">
    <property type="entry name" value="MFS general substrate transporter"/>
    <property type="match status" value="1"/>
</dbReference>
<dbReference type="InterPro" id="IPR036259">
    <property type="entry name" value="MFS_trans_sf"/>
</dbReference>
<feature type="transmembrane region" description="Helical" evidence="6">
    <location>
        <begin position="75"/>
        <end position="92"/>
    </location>
</feature>
<evidence type="ECO:0000256" key="3">
    <source>
        <dbReference type="ARBA" id="ARBA00022692"/>
    </source>
</evidence>
<gene>
    <name evidence="8" type="ORF">R6U77_14795</name>
</gene>
<dbReference type="EMBL" id="CP137624">
    <property type="protein sequence ID" value="WPK11144.1"/>
    <property type="molecule type" value="Genomic_DNA"/>
</dbReference>
<proteinExistence type="predicted"/>
<keyword evidence="2" id="KW-0813">Transport</keyword>
<feature type="transmembrane region" description="Helical" evidence="6">
    <location>
        <begin position="360"/>
        <end position="381"/>
    </location>
</feature>
<keyword evidence="3 6" id="KW-0812">Transmembrane</keyword>
<evidence type="ECO:0000256" key="5">
    <source>
        <dbReference type="ARBA" id="ARBA00023136"/>
    </source>
</evidence>
<feature type="transmembrane region" description="Helical" evidence="6">
    <location>
        <begin position="98"/>
        <end position="120"/>
    </location>
</feature>
<evidence type="ECO:0000256" key="4">
    <source>
        <dbReference type="ARBA" id="ARBA00022989"/>
    </source>
</evidence>
<evidence type="ECO:0000313" key="8">
    <source>
        <dbReference type="EMBL" id="WPK11144.1"/>
    </source>
</evidence>
<dbReference type="Gene3D" id="1.20.1250.20">
    <property type="entry name" value="MFS general substrate transporter like domains"/>
    <property type="match status" value="1"/>
</dbReference>
<feature type="domain" description="Major facilitator superfamily (MFS) profile" evidence="7">
    <location>
        <begin position="4"/>
        <end position="388"/>
    </location>
</feature>
<keyword evidence="4 6" id="KW-1133">Transmembrane helix</keyword>
<dbReference type="InterPro" id="IPR011701">
    <property type="entry name" value="MFS"/>
</dbReference>
<evidence type="ECO:0000313" key="9">
    <source>
        <dbReference type="Proteomes" id="UP001322664"/>
    </source>
</evidence>
<feature type="transmembrane region" description="Helical" evidence="6">
    <location>
        <begin position="236"/>
        <end position="260"/>
    </location>
</feature>
<reference evidence="8 9" key="1">
    <citation type="submission" date="2023-09" db="EMBL/GenBank/DDBJ databases">
        <authorList>
            <person name="Page C.A."/>
            <person name="Perez-Diaz I.M."/>
        </authorList>
    </citation>
    <scope>NUCLEOTIDE SEQUENCE [LARGE SCALE GENOMIC DNA]</scope>
    <source>
        <strain evidence="8 9">Ll15</strain>
    </source>
</reference>
<feature type="transmembrane region" description="Helical" evidence="6">
    <location>
        <begin position="297"/>
        <end position="319"/>
    </location>
</feature>
<feature type="transmembrane region" description="Helical" evidence="6">
    <location>
        <begin position="132"/>
        <end position="154"/>
    </location>
</feature>
<feature type="transmembrane region" description="Helical" evidence="6">
    <location>
        <begin position="160"/>
        <end position="181"/>
    </location>
</feature>
<dbReference type="PROSITE" id="PS50850">
    <property type="entry name" value="MFS"/>
    <property type="match status" value="1"/>
</dbReference>
<feature type="transmembrane region" description="Helical" evidence="6">
    <location>
        <begin position="46"/>
        <end position="63"/>
    </location>
</feature>
<dbReference type="PANTHER" id="PTHR23523:SF2">
    <property type="entry name" value="2-NITROIMIDAZOLE TRANSPORTER"/>
    <property type="match status" value="1"/>
</dbReference>
<evidence type="ECO:0000256" key="6">
    <source>
        <dbReference type="SAM" id="Phobius"/>
    </source>
</evidence>
<keyword evidence="9" id="KW-1185">Reference proteome</keyword>
<sequence>MKHKKLLLIIAIFIVSLNLRPAITSIGPVLNTIRADLHISGTQVSLLTAIPVFCMGLFAPLAVPMQRRFDYRSSIVLLIALIGVATFARTFVTNYSMLLITSLLVGFAIAIISPMLNTFIKMYFPHNLGTVVSIYSLAMGTGAALSAGFTAIFYEYFGQWTIALGVWSALAIAAIIIWLVALKREEGVTLFAPLSTEVRNPWKTKKAWLLLLFFGLQASLFFSLTTWLAPVAMAQGFSIVTAGTVLTVMSLVQLTTNALLPSVLAKYPNPMMWLFVLLTVGGVGAACLFMNATVAIWVGAMLLGVTLGGLFPLALTLPLNEARNNQEANAWSSMVMSGGFMMSAIMPLLIGFVYDMLQSHFYTKVIFVVLICALFCAVLAIQRAGKNA</sequence>
<dbReference type="InterPro" id="IPR020846">
    <property type="entry name" value="MFS_dom"/>
</dbReference>
<keyword evidence="5 6" id="KW-0472">Membrane</keyword>
<evidence type="ECO:0000259" key="7">
    <source>
        <dbReference type="PROSITE" id="PS50850"/>
    </source>
</evidence>
<protein>
    <submittedName>
        <fullName evidence="8">MFS transporter</fullName>
    </submittedName>
</protein>
<dbReference type="RefSeq" id="WP_319836229.1">
    <property type="nucleotide sequence ID" value="NZ_CP137624.1"/>
</dbReference>
<name>A0ABZ0RUQ3_9BACI</name>
<dbReference type="Proteomes" id="UP001322664">
    <property type="component" value="Chromosome"/>
</dbReference>
<feature type="transmembrane region" description="Helical" evidence="6">
    <location>
        <begin position="331"/>
        <end position="354"/>
    </location>
</feature>
<feature type="transmembrane region" description="Helical" evidence="6">
    <location>
        <begin position="208"/>
        <end position="230"/>
    </location>
</feature>
<comment type="subcellular location">
    <subcellularLocation>
        <location evidence="1">Cell membrane</location>
        <topology evidence="1">Multi-pass membrane protein</topology>
    </subcellularLocation>
</comment>
<feature type="transmembrane region" description="Helical" evidence="6">
    <location>
        <begin position="272"/>
        <end position="291"/>
    </location>
</feature>
<evidence type="ECO:0000256" key="2">
    <source>
        <dbReference type="ARBA" id="ARBA00022448"/>
    </source>
</evidence>
<accession>A0ABZ0RUQ3</accession>
<organism evidence="8 9">
    <name type="scientific">Lysinibacillus louembei</name>
    <dbReference type="NCBI Taxonomy" id="1470088"/>
    <lineage>
        <taxon>Bacteria</taxon>
        <taxon>Bacillati</taxon>
        <taxon>Bacillota</taxon>
        <taxon>Bacilli</taxon>
        <taxon>Bacillales</taxon>
        <taxon>Bacillaceae</taxon>
        <taxon>Lysinibacillus</taxon>
    </lineage>
</organism>
<evidence type="ECO:0000256" key="1">
    <source>
        <dbReference type="ARBA" id="ARBA00004651"/>
    </source>
</evidence>
<dbReference type="InterPro" id="IPR052524">
    <property type="entry name" value="MFS_Cyanate_Porter"/>
</dbReference>
<dbReference type="Pfam" id="PF07690">
    <property type="entry name" value="MFS_1"/>
    <property type="match status" value="1"/>
</dbReference>